<evidence type="ECO:0000313" key="7">
    <source>
        <dbReference type="Proteomes" id="UP000182836"/>
    </source>
</evidence>
<accession>A0A0D1Y6M0</accession>
<dbReference type="EMBL" id="FNED01000018">
    <property type="protein sequence ID" value="SDJ44855.1"/>
    <property type="molecule type" value="Genomic_DNA"/>
</dbReference>
<evidence type="ECO:0000256" key="2">
    <source>
        <dbReference type="PROSITE-ProRule" id="PRU00335"/>
    </source>
</evidence>
<dbReference type="PROSITE" id="PS01081">
    <property type="entry name" value="HTH_TETR_1"/>
    <property type="match status" value="1"/>
</dbReference>
<dbReference type="Gene3D" id="1.10.357.10">
    <property type="entry name" value="Tetracycline Repressor, domain 2"/>
    <property type="match status" value="1"/>
</dbReference>
<dbReference type="InterPro" id="IPR050624">
    <property type="entry name" value="HTH-type_Tx_Regulator"/>
</dbReference>
<evidence type="ECO:0000313" key="5">
    <source>
        <dbReference type="EMBL" id="SDJ44855.1"/>
    </source>
</evidence>
<feature type="domain" description="HTH tetR-type" evidence="3">
    <location>
        <begin position="8"/>
        <end position="68"/>
    </location>
</feature>
<dbReference type="GeneID" id="42306734"/>
<dbReference type="EMBL" id="LGUG01000004">
    <property type="protein sequence ID" value="KON96811.1"/>
    <property type="molecule type" value="Genomic_DNA"/>
</dbReference>
<dbReference type="PANTHER" id="PTHR43479">
    <property type="entry name" value="ACREF/ENVCD OPERON REPRESSOR-RELATED"/>
    <property type="match status" value="1"/>
</dbReference>
<dbReference type="OrthoDB" id="9814200at2"/>
<dbReference type="PRINTS" id="PR00455">
    <property type="entry name" value="HTHTETR"/>
</dbReference>
<organism evidence="4 6">
    <name type="scientific">Aneurinibacillus migulanus</name>
    <name type="common">Bacillus migulanus</name>
    <dbReference type="NCBI Taxonomy" id="47500"/>
    <lineage>
        <taxon>Bacteria</taxon>
        <taxon>Bacillati</taxon>
        <taxon>Bacillota</taxon>
        <taxon>Bacilli</taxon>
        <taxon>Bacillales</taxon>
        <taxon>Paenibacillaceae</taxon>
        <taxon>Aneurinibacillus group</taxon>
        <taxon>Aneurinibacillus</taxon>
    </lineage>
</organism>
<dbReference type="Proteomes" id="UP000182836">
    <property type="component" value="Unassembled WGS sequence"/>
</dbReference>
<dbReference type="RefSeq" id="WP_043063411.1">
    <property type="nucleotide sequence ID" value="NZ_BJOA01000250.1"/>
</dbReference>
<gene>
    <name evidence="4" type="ORF">AF333_16310</name>
    <name evidence="5" type="ORF">SAMN04487909_11813</name>
</gene>
<evidence type="ECO:0000256" key="1">
    <source>
        <dbReference type="ARBA" id="ARBA00023125"/>
    </source>
</evidence>
<dbReference type="InterPro" id="IPR049149">
    <property type="entry name" value="TetR/AcrR_C"/>
</dbReference>
<evidence type="ECO:0000313" key="6">
    <source>
        <dbReference type="Proteomes" id="UP000037269"/>
    </source>
</evidence>
<dbReference type="InterPro" id="IPR001647">
    <property type="entry name" value="HTH_TetR"/>
</dbReference>
<sequence>MRIVKEHEERRNEILDTAEKLFVSKGYMKATVNDILQEIGIAKGTFYHYFKSKEEVMDAIIMRIINEDVATAKKIASNPNIPVLEKLFQILMAQVPKTDGNKEKMIEQFHQPNNAEMHQKSLVQSILHLAPVLTDVIEQGINENIFVTAYPQETIEFLLASAQVIFDEGLFHWQPHEAMQRAKAFISIMETTLGAEKGSFDYILDILMGQYENDQ</sequence>
<dbReference type="STRING" id="47500.AF333_16310"/>
<reference evidence="4 6" key="1">
    <citation type="submission" date="2015-07" db="EMBL/GenBank/DDBJ databases">
        <title>Fjat-14205 dsm 2895.</title>
        <authorList>
            <person name="Liu B."/>
            <person name="Wang J."/>
            <person name="Zhu Y."/>
            <person name="Liu G."/>
            <person name="Chen Q."/>
            <person name="Chen Z."/>
            <person name="Lan J."/>
            <person name="Che J."/>
            <person name="Ge C."/>
            <person name="Shi H."/>
            <person name="Pan Z."/>
            <person name="Liu X."/>
        </authorList>
    </citation>
    <scope>NUCLEOTIDE SEQUENCE [LARGE SCALE GENOMIC DNA]</scope>
    <source>
        <strain evidence="4 6">DSM 2895</strain>
    </source>
</reference>
<dbReference type="PATRIC" id="fig|47500.8.peg.6303"/>
<dbReference type="Pfam" id="PF21303">
    <property type="entry name" value="TetR_C_39"/>
    <property type="match status" value="1"/>
</dbReference>
<keyword evidence="1 2" id="KW-0238">DNA-binding</keyword>
<dbReference type="InterPro" id="IPR009057">
    <property type="entry name" value="Homeodomain-like_sf"/>
</dbReference>
<dbReference type="Proteomes" id="UP000037269">
    <property type="component" value="Unassembled WGS sequence"/>
</dbReference>
<feature type="DNA-binding region" description="H-T-H motif" evidence="2">
    <location>
        <begin position="31"/>
        <end position="50"/>
    </location>
</feature>
<evidence type="ECO:0000313" key="4">
    <source>
        <dbReference type="EMBL" id="KON96811.1"/>
    </source>
</evidence>
<reference evidence="5 7" key="2">
    <citation type="submission" date="2016-10" db="EMBL/GenBank/DDBJ databases">
        <authorList>
            <person name="de Groot N.N."/>
        </authorList>
    </citation>
    <scope>NUCLEOTIDE SEQUENCE [LARGE SCALE GENOMIC DNA]</scope>
    <source>
        <strain evidence="5 7">DSM 2895</strain>
    </source>
</reference>
<keyword evidence="6" id="KW-1185">Reference proteome</keyword>
<dbReference type="PROSITE" id="PS50977">
    <property type="entry name" value="HTH_TETR_2"/>
    <property type="match status" value="1"/>
</dbReference>
<dbReference type="PANTHER" id="PTHR43479:SF11">
    <property type="entry name" value="ACREF_ENVCD OPERON REPRESSOR-RELATED"/>
    <property type="match status" value="1"/>
</dbReference>
<dbReference type="Pfam" id="PF00440">
    <property type="entry name" value="TetR_N"/>
    <property type="match status" value="1"/>
</dbReference>
<name>A0A0D1Y6M0_ANEMI</name>
<evidence type="ECO:0000259" key="3">
    <source>
        <dbReference type="PROSITE" id="PS50977"/>
    </source>
</evidence>
<dbReference type="GO" id="GO:0003677">
    <property type="term" value="F:DNA binding"/>
    <property type="evidence" value="ECO:0007669"/>
    <property type="project" value="UniProtKB-UniRule"/>
</dbReference>
<dbReference type="SUPFAM" id="SSF46689">
    <property type="entry name" value="Homeodomain-like"/>
    <property type="match status" value="1"/>
</dbReference>
<dbReference type="InterPro" id="IPR023772">
    <property type="entry name" value="DNA-bd_HTH_TetR-type_CS"/>
</dbReference>
<proteinExistence type="predicted"/>
<protein>
    <submittedName>
        <fullName evidence="4">TetR family transcriptional regulator</fullName>
    </submittedName>
    <submittedName>
        <fullName evidence="5">Transcriptional regulator, TetR family</fullName>
    </submittedName>
</protein>
<dbReference type="AlphaFoldDB" id="A0A0D1Y6M0"/>